<dbReference type="Proteomes" id="UP000184749">
    <property type="component" value="Plasmid pRgalIE4872c"/>
</dbReference>
<proteinExistence type="predicted"/>
<gene>
    <name evidence="1" type="ORF">IE4872_PC00143</name>
</gene>
<sequence>MPRLQMPGRNMRAKGKTRLIQRNRSNRLSRMSEIVVHRTMPSDIDALHVGSPKLDRRPQR</sequence>
<dbReference type="EMBL" id="CP017104">
    <property type="protein sequence ID" value="APO70174.1"/>
    <property type="molecule type" value="Genomic_DNA"/>
</dbReference>
<name>A0A1L5NQL9_9HYPH</name>
<geneLocation type="plasmid" evidence="2">
    <name>prgalie4872c</name>
</geneLocation>
<protein>
    <submittedName>
        <fullName evidence="1">Uncharacterized protein</fullName>
    </submittedName>
</protein>
<organism evidence="1 2">
    <name type="scientific">Rhizobium gallicum</name>
    <dbReference type="NCBI Taxonomy" id="56730"/>
    <lineage>
        <taxon>Bacteria</taxon>
        <taxon>Pseudomonadati</taxon>
        <taxon>Pseudomonadota</taxon>
        <taxon>Alphaproteobacteria</taxon>
        <taxon>Hyphomicrobiales</taxon>
        <taxon>Rhizobiaceae</taxon>
        <taxon>Rhizobium/Agrobacterium group</taxon>
        <taxon>Rhizobium</taxon>
    </lineage>
</organism>
<evidence type="ECO:0000313" key="1">
    <source>
        <dbReference type="EMBL" id="APO70174.1"/>
    </source>
</evidence>
<accession>A0A1L5NQL9</accession>
<keyword evidence="1" id="KW-0614">Plasmid</keyword>
<evidence type="ECO:0000313" key="2">
    <source>
        <dbReference type="Proteomes" id="UP000184749"/>
    </source>
</evidence>
<dbReference type="AlphaFoldDB" id="A0A1L5NQL9"/>
<reference evidence="1 2" key="1">
    <citation type="submission" date="2016-09" db="EMBL/GenBank/DDBJ databases">
        <title>The complete genome sequences of Rhizobium gallicum, symbiovars gallicum and phaseoli, symbionts associated to common bean (Phaseolus vulgaris).</title>
        <authorList>
            <person name="Bustos P."/>
            <person name="Santamaria R.I."/>
            <person name="Perez-Carrascal O.M."/>
            <person name="Juarez S."/>
            <person name="Lozano L."/>
            <person name="Martinez-Flores I."/>
            <person name="Martinez-Romero E."/>
            <person name="Cevallos M."/>
            <person name="Romero D."/>
            <person name="Davila G."/>
            <person name="Gonzalez V."/>
        </authorList>
    </citation>
    <scope>NUCLEOTIDE SEQUENCE [LARGE SCALE GENOMIC DNA]</scope>
    <source>
        <strain evidence="1 2">IE4872</strain>
        <plasmid evidence="2">prgalie4872c</plasmid>
    </source>
</reference>